<sequence length="120" mass="14340">MHLEVRIHRWNITPAYIMIHHHQINVSMHKRNIFPKIIPLLDDLRRIHDELQRVSLRPYKMVFVFEVLDHLLSSIFINSVSNRLHRIKPNGIKQSCRAIYDIQRCLAAITRTRELAFVVI</sequence>
<keyword evidence="2" id="KW-1185">Reference proteome</keyword>
<evidence type="ECO:0000313" key="1">
    <source>
        <dbReference type="EMBL" id="KAJ6221948.1"/>
    </source>
</evidence>
<proteinExistence type="predicted"/>
<protein>
    <submittedName>
        <fullName evidence="1">Uncharacterized protein</fullName>
    </submittedName>
</protein>
<dbReference type="Proteomes" id="UP001142055">
    <property type="component" value="Chromosome 1"/>
</dbReference>
<accession>A0A9Q0RN17</accession>
<reference evidence="1" key="1">
    <citation type="submission" date="2022-12" db="EMBL/GenBank/DDBJ databases">
        <title>Genome assemblies of Blomia tropicalis.</title>
        <authorList>
            <person name="Cui Y."/>
        </authorList>
    </citation>
    <scope>NUCLEOTIDE SEQUENCE</scope>
    <source>
        <tissue evidence="1">Adult mites</tissue>
    </source>
</reference>
<dbReference type="AlphaFoldDB" id="A0A9Q0RN17"/>
<gene>
    <name evidence="1" type="ORF">RDWZM_000493</name>
</gene>
<comment type="caution">
    <text evidence="1">The sequence shown here is derived from an EMBL/GenBank/DDBJ whole genome shotgun (WGS) entry which is preliminary data.</text>
</comment>
<organism evidence="1 2">
    <name type="scientific">Blomia tropicalis</name>
    <name type="common">Mite</name>
    <dbReference type="NCBI Taxonomy" id="40697"/>
    <lineage>
        <taxon>Eukaryota</taxon>
        <taxon>Metazoa</taxon>
        <taxon>Ecdysozoa</taxon>
        <taxon>Arthropoda</taxon>
        <taxon>Chelicerata</taxon>
        <taxon>Arachnida</taxon>
        <taxon>Acari</taxon>
        <taxon>Acariformes</taxon>
        <taxon>Sarcoptiformes</taxon>
        <taxon>Astigmata</taxon>
        <taxon>Glycyphagoidea</taxon>
        <taxon>Echimyopodidae</taxon>
        <taxon>Blomia</taxon>
    </lineage>
</organism>
<dbReference type="EMBL" id="JAPWDV010000001">
    <property type="protein sequence ID" value="KAJ6221948.1"/>
    <property type="molecule type" value="Genomic_DNA"/>
</dbReference>
<evidence type="ECO:0000313" key="2">
    <source>
        <dbReference type="Proteomes" id="UP001142055"/>
    </source>
</evidence>
<name>A0A9Q0RN17_BLOTA</name>